<dbReference type="STRING" id="1618387.UW44_C0003G0045"/>
<dbReference type="PROSITE" id="PS00101">
    <property type="entry name" value="HEXAPEP_TRANSFERASES"/>
    <property type="match status" value="1"/>
</dbReference>
<protein>
    <submittedName>
        <fullName evidence="1">Uncharacterized protein</fullName>
    </submittedName>
</protein>
<sequence length="109" mass="11643">MTPKIKVYFRTELLVFGSRIIVVGSEEGVELSRPEEVEVPRMEEGEEVGELFVTGCWFETVVTVGKVDCRVTLAMTDGVEVGVFVGVGVLVGIEVRVGEGVGVGIGVVV</sequence>
<evidence type="ECO:0000313" key="2">
    <source>
        <dbReference type="Proteomes" id="UP000034006"/>
    </source>
</evidence>
<name>A0A0G1K7B6_9BACT</name>
<proteinExistence type="predicted"/>
<dbReference type="Proteomes" id="UP000034006">
    <property type="component" value="Unassembled WGS sequence"/>
</dbReference>
<evidence type="ECO:0000313" key="1">
    <source>
        <dbReference type="EMBL" id="KKT52202.1"/>
    </source>
</evidence>
<dbReference type="GO" id="GO:0016740">
    <property type="term" value="F:transferase activity"/>
    <property type="evidence" value="ECO:0007669"/>
    <property type="project" value="InterPro"/>
</dbReference>
<dbReference type="EMBL" id="LCIH01000003">
    <property type="protein sequence ID" value="KKT52202.1"/>
    <property type="molecule type" value="Genomic_DNA"/>
</dbReference>
<gene>
    <name evidence="1" type="ORF">UW44_C0003G0045</name>
</gene>
<accession>A0A0G1K7B6</accession>
<dbReference type="AlphaFoldDB" id="A0A0G1K7B6"/>
<organism evidence="1 2">
    <name type="scientific">Candidatus Collierbacteria bacterium GW2011_GWB2_44_22</name>
    <dbReference type="NCBI Taxonomy" id="1618387"/>
    <lineage>
        <taxon>Bacteria</taxon>
        <taxon>Candidatus Collieribacteriota</taxon>
    </lineage>
</organism>
<dbReference type="InterPro" id="IPR018357">
    <property type="entry name" value="Hexapep_transf_CS"/>
</dbReference>
<reference evidence="1 2" key="1">
    <citation type="journal article" date="2015" name="Nature">
        <title>rRNA introns, odd ribosomes, and small enigmatic genomes across a large radiation of phyla.</title>
        <authorList>
            <person name="Brown C.T."/>
            <person name="Hug L.A."/>
            <person name="Thomas B.C."/>
            <person name="Sharon I."/>
            <person name="Castelle C.J."/>
            <person name="Singh A."/>
            <person name="Wilkins M.J."/>
            <person name="Williams K.H."/>
            <person name="Banfield J.F."/>
        </authorList>
    </citation>
    <scope>NUCLEOTIDE SEQUENCE [LARGE SCALE GENOMIC DNA]</scope>
</reference>
<comment type="caution">
    <text evidence="1">The sequence shown here is derived from an EMBL/GenBank/DDBJ whole genome shotgun (WGS) entry which is preliminary data.</text>
</comment>